<dbReference type="Pfam" id="PF04180">
    <property type="entry name" value="LTV"/>
    <property type="match status" value="1"/>
</dbReference>
<evidence type="ECO:0000313" key="4">
    <source>
        <dbReference type="Proteomes" id="UP000193411"/>
    </source>
</evidence>
<dbReference type="GO" id="GO:0030688">
    <property type="term" value="C:preribosome, small subunit precursor"/>
    <property type="evidence" value="ECO:0007669"/>
    <property type="project" value="TreeGrafter"/>
</dbReference>
<dbReference type="GO" id="GO:0000056">
    <property type="term" value="P:ribosomal small subunit export from nucleus"/>
    <property type="evidence" value="ECO:0007669"/>
    <property type="project" value="TreeGrafter"/>
</dbReference>
<keyword evidence="4" id="KW-1185">Reference proteome</keyword>
<accession>A0A1Y2I2P5</accession>
<feature type="region of interest" description="Disordered" evidence="2">
    <location>
        <begin position="301"/>
        <end position="321"/>
    </location>
</feature>
<evidence type="ECO:0000313" key="3">
    <source>
        <dbReference type="EMBL" id="ORZ41147.1"/>
    </source>
</evidence>
<dbReference type="GO" id="GO:0005829">
    <property type="term" value="C:cytosol"/>
    <property type="evidence" value="ECO:0007669"/>
    <property type="project" value="TreeGrafter"/>
</dbReference>
<name>A0A1Y2I2P5_9FUNG</name>
<feature type="compositionally biased region" description="Basic and acidic residues" evidence="2">
    <location>
        <begin position="623"/>
        <end position="643"/>
    </location>
</feature>
<protein>
    <submittedName>
        <fullName evidence="3">Low temperature viability protein-domain-containing protein</fullName>
    </submittedName>
</protein>
<feature type="region of interest" description="Disordered" evidence="2">
    <location>
        <begin position="1"/>
        <end position="143"/>
    </location>
</feature>
<dbReference type="PANTHER" id="PTHR21531">
    <property type="entry name" value="LOW-TEMPERATURE VIABILITY PROTEIN LTV1-RELATED"/>
    <property type="match status" value="1"/>
</dbReference>
<proteinExistence type="inferred from homology"/>
<feature type="compositionally biased region" description="Acidic residues" evidence="2">
    <location>
        <begin position="73"/>
        <end position="89"/>
    </location>
</feature>
<feature type="region of interest" description="Disordered" evidence="2">
    <location>
        <begin position="181"/>
        <end position="201"/>
    </location>
</feature>
<comment type="similarity">
    <text evidence="1">Belongs to the LTV1 family.</text>
</comment>
<dbReference type="STRING" id="765915.A0A1Y2I2P5"/>
<dbReference type="EMBL" id="MCFL01000001">
    <property type="protein sequence ID" value="ORZ41147.1"/>
    <property type="molecule type" value="Genomic_DNA"/>
</dbReference>
<organism evidence="3 4">
    <name type="scientific">Catenaria anguillulae PL171</name>
    <dbReference type="NCBI Taxonomy" id="765915"/>
    <lineage>
        <taxon>Eukaryota</taxon>
        <taxon>Fungi</taxon>
        <taxon>Fungi incertae sedis</taxon>
        <taxon>Blastocladiomycota</taxon>
        <taxon>Blastocladiomycetes</taxon>
        <taxon>Blastocladiales</taxon>
        <taxon>Catenariaceae</taxon>
        <taxon>Catenaria</taxon>
    </lineage>
</organism>
<evidence type="ECO:0000256" key="1">
    <source>
        <dbReference type="ARBA" id="ARBA00009078"/>
    </source>
</evidence>
<gene>
    <name evidence="3" type="ORF">BCR44DRAFT_23972</name>
</gene>
<feature type="compositionally biased region" description="Low complexity" evidence="2">
    <location>
        <begin position="519"/>
        <end position="543"/>
    </location>
</feature>
<feature type="region of interest" description="Disordered" evidence="2">
    <location>
        <begin position="587"/>
        <end position="653"/>
    </location>
</feature>
<dbReference type="AlphaFoldDB" id="A0A1Y2I2P5"/>
<dbReference type="GO" id="GO:0042274">
    <property type="term" value="P:ribosomal small subunit biogenesis"/>
    <property type="evidence" value="ECO:0007669"/>
    <property type="project" value="InterPro"/>
</dbReference>
<feature type="compositionally biased region" description="Basic and acidic residues" evidence="2">
    <location>
        <begin position="21"/>
        <end position="31"/>
    </location>
</feature>
<reference evidence="3 4" key="1">
    <citation type="submission" date="2016-07" db="EMBL/GenBank/DDBJ databases">
        <title>Pervasive Adenine N6-methylation of Active Genes in Fungi.</title>
        <authorList>
            <consortium name="DOE Joint Genome Institute"/>
            <person name="Mondo S.J."/>
            <person name="Dannebaum R.O."/>
            <person name="Kuo R.C."/>
            <person name="Labutti K."/>
            <person name="Haridas S."/>
            <person name="Kuo A."/>
            <person name="Salamov A."/>
            <person name="Ahrendt S.R."/>
            <person name="Lipzen A."/>
            <person name="Sullivan W."/>
            <person name="Andreopoulos W.B."/>
            <person name="Clum A."/>
            <person name="Lindquist E."/>
            <person name="Daum C."/>
            <person name="Ramamoorthy G.K."/>
            <person name="Gryganskyi A."/>
            <person name="Culley D."/>
            <person name="Magnuson J.K."/>
            <person name="James T.Y."/>
            <person name="O'Malley M.A."/>
            <person name="Stajich J.E."/>
            <person name="Spatafora J.W."/>
            <person name="Visel A."/>
            <person name="Grigoriev I.V."/>
        </authorList>
    </citation>
    <scope>NUCLEOTIDE SEQUENCE [LARGE SCALE GENOMIC DNA]</scope>
    <source>
        <strain evidence="3 4">PL171</strain>
    </source>
</reference>
<comment type="caution">
    <text evidence="3">The sequence shown here is derived from an EMBL/GenBank/DDBJ whole genome shotgun (WGS) entry which is preliminary data.</text>
</comment>
<sequence length="679" mass="75363">MGKKPFINKKEARHFQVVHRSQRDPKFHSDDATPYVLKPIVPSPNLLKKGGADHTQDDNDDLPEDVIDRGEYDDSDEYYSDEDYSDYSDEEHHEGQHQGEDGGNGVFDDLTDDEQGTPSSSDAKTVRTSRPPEQGADDDMEDSRAGRAALFGIFFDDREYDYLQHLKPMGAPGSVFMAAPERKQPQSSRTRGIKFHEDLPADAQASKTELDLDPLAMVSADGGIGLGVDLPEDLREVLYALEDDAYVEDDDRYFDNLAKEDLDEDLAELVLQAEEKKRKEDELPDVIDWTMAAKVRGMNLGGGAGSSDGEFEGSDSEDETEVSEEVLALRARNASKRKRINLNDDLESMSSMSSSILSRTSHLELLDDRFDQVERQYDDEELGAIEVEAPPEFSKEQAEYVESLLDEFLHKTHVTSHNTPYENLRVQGGGVGQYDVIREMMRTDEEGNPLPKIDLSKYAMEEVKPVDDADMPKLHIIEDKYENKWDCESIISTYSNLENHPTVISERGRARRKREQKAAAEAAAAAAAASSASGKADSSSSPSSPAPSTPASDPTSVKDLVAADLAALANAPQIQLSSRTGLPKSALARSALAQQNDARSDEDSDEESEEEMVEVVNLGVARSKFEDRDEKRARKQAIKEAKREKRAAKKGLKQAFKDEAIKQQKEAVVRKNQAKSVLL</sequence>
<evidence type="ECO:0000256" key="2">
    <source>
        <dbReference type="SAM" id="MobiDB-lite"/>
    </source>
</evidence>
<dbReference type="PANTHER" id="PTHR21531:SF0">
    <property type="entry name" value="PROTEIN LTV1 HOMOLOG"/>
    <property type="match status" value="1"/>
</dbReference>
<feature type="compositionally biased region" description="Acidic residues" evidence="2">
    <location>
        <begin position="600"/>
        <end position="613"/>
    </location>
</feature>
<feature type="compositionally biased region" description="Acidic residues" evidence="2">
    <location>
        <begin position="309"/>
        <end position="321"/>
    </location>
</feature>
<dbReference type="InterPro" id="IPR007307">
    <property type="entry name" value="Ltv1"/>
</dbReference>
<dbReference type="Proteomes" id="UP000193411">
    <property type="component" value="Unassembled WGS sequence"/>
</dbReference>
<feature type="compositionally biased region" description="Polar residues" evidence="2">
    <location>
        <begin position="116"/>
        <end position="128"/>
    </location>
</feature>
<feature type="region of interest" description="Disordered" evidence="2">
    <location>
        <begin position="505"/>
        <end position="556"/>
    </location>
</feature>
<feature type="compositionally biased region" description="Basic and acidic residues" evidence="2">
    <location>
        <begin position="90"/>
        <end position="100"/>
    </location>
</feature>
<dbReference type="GO" id="GO:0005634">
    <property type="term" value="C:nucleus"/>
    <property type="evidence" value="ECO:0007669"/>
    <property type="project" value="TreeGrafter"/>
</dbReference>
<dbReference type="OrthoDB" id="5852896at2759"/>